<dbReference type="GeneID" id="78296284"/>
<protein>
    <submittedName>
        <fullName evidence="1">Uncharacterized protein</fullName>
    </submittedName>
</protein>
<dbReference type="AlphaFoldDB" id="A0A2U1AQC3"/>
<dbReference type="OrthoDB" id="232531at2"/>
<proteinExistence type="predicted"/>
<dbReference type="RefSeq" id="WP_116884998.1">
    <property type="nucleotide sequence ID" value="NZ_CABMMC010000029.1"/>
</dbReference>
<evidence type="ECO:0000313" key="1">
    <source>
        <dbReference type="EMBL" id="PVY38630.1"/>
    </source>
</evidence>
<name>A0A2U1AQC3_9BACT</name>
<dbReference type="Proteomes" id="UP000245959">
    <property type="component" value="Unassembled WGS sequence"/>
</dbReference>
<comment type="caution">
    <text evidence="1">The sequence shown here is derived from an EMBL/GenBank/DDBJ whole genome shotgun (WGS) entry which is preliminary data.</text>
</comment>
<evidence type="ECO:0000313" key="2">
    <source>
        <dbReference type="Proteomes" id="UP000245959"/>
    </source>
</evidence>
<dbReference type="EMBL" id="QEKH01000025">
    <property type="protein sequence ID" value="PVY38630.1"/>
    <property type="molecule type" value="Genomic_DNA"/>
</dbReference>
<reference evidence="1 2" key="1">
    <citation type="submission" date="2018-04" db="EMBL/GenBank/DDBJ databases">
        <title>Genomic Encyclopedia of Type Strains, Phase IV (KMG-IV): sequencing the most valuable type-strain genomes for metagenomic binning, comparative biology and taxonomic classification.</title>
        <authorList>
            <person name="Goeker M."/>
        </authorList>
    </citation>
    <scope>NUCLEOTIDE SEQUENCE [LARGE SCALE GENOMIC DNA]</scope>
    <source>
        <strain evidence="1 2">DSM 14823</strain>
    </source>
</reference>
<keyword evidence="2" id="KW-1185">Reference proteome</keyword>
<gene>
    <name evidence="1" type="ORF">C8D82_12555</name>
</gene>
<accession>A0A2U1AQC3</accession>
<sequence>MAEFDIQKVFRQVDNELKKAYFQSRVPDMKIDWKTVGKNNINPLFEAFKNLPTEQREKVSQEMNDVFDISINKASGPVIHNLVKLFELQTPADFEDWTLPNKSMWILINGSDEVKKRIFRYTEVDSISERFWLKVSLQGECSGKITYTGEQMSALRETISAFVFRHTGHGKQCIIDHVVRDDMGEECFFVYYDKPHRIIPQWNENGFSWDVDHASSEMVFVFDYVRNELRIRAKAFDRAKRTLLCQTWADIMRGVSLDQSSFRSKLYDIDDFIYREKSHLPLELVNIFSTFEVSFIDVDLDGSGKERLTYNHKDGDVYDRLDTLYSNQALVRGLAEVRKIKFRVRLNPRFKFNRDMVIYFSGDHTDLYSKNEAVRQTLADAFETLGVIQSPVMDVINGAADERNKVAV</sequence>
<organism evidence="1 2">
    <name type="scientific">Victivallis vadensis</name>
    <dbReference type="NCBI Taxonomy" id="172901"/>
    <lineage>
        <taxon>Bacteria</taxon>
        <taxon>Pseudomonadati</taxon>
        <taxon>Lentisphaerota</taxon>
        <taxon>Lentisphaeria</taxon>
        <taxon>Victivallales</taxon>
        <taxon>Victivallaceae</taxon>
        <taxon>Victivallis</taxon>
    </lineage>
</organism>